<dbReference type="Gene3D" id="1.10.10.10">
    <property type="entry name" value="Winged helix-like DNA-binding domain superfamily/Winged helix DNA-binding domain"/>
    <property type="match status" value="1"/>
</dbReference>
<evidence type="ECO:0000256" key="4">
    <source>
        <dbReference type="ARBA" id="ARBA00023163"/>
    </source>
</evidence>
<keyword evidence="3" id="KW-0238">DNA-binding</keyword>
<dbReference type="Proteomes" id="UP000886804">
    <property type="component" value="Unassembled WGS sequence"/>
</dbReference>
<dbReference type="Pfam" id="PF00126">
    <property type="entry name" value="HTH_1"/>
    <property type="match status" value="1"/>
</dbReference>
<organism evidence="6 7">
    <name type="scientific">Candidatus Enterocloster faecavium</name>
    <dbReference type="NCBI Taxonomy" id="2838560"/>
    <lineage>
        <taxon>Bacteria</taxon>
        <taxon>Bacillati</taxon>
        <taxon>Bacillota</taxon>
        <taxon>Clostridia</taxon>
        <taxon>Lachnospirales</taxon>
        <taxon>Lachnospiraceae</taxon>
        <taxon>Enterocloster</taxon>
    </lineage>
</organism>
<feature type="domain" description="HTH lysR-type" evidence="5">
    <location>
        <begin position="1"/>
        <end position="58"/>
    </location>
</feature>
<dbReference type="GO" id="GO:0003700">
    <property type="term" value="F:DNA-binding transcription factor activity"/>
    <property type="evidence" value="ECO:0007669"/>
    <property type="project" value="InterPro"/>
</dbReference>
<feature type="non-terminal residue" evidence="6">
    <location>
        <position position="85"/>
    </location>
</feature>
<dbReference type="InterPro" id="IPR036390">
    <property type="entry name" value="WH_DNA-bd_sf"/>
</dbReference>
<keyword evidence="2" id="KW-0805">Transcription regulation</keyword>
<dbReference type="PROSITE" id="PS50931">
    <property type="entry name" value="HTH_LYSR"/>
    <property type="match status" value="1"/>
</dbReference>
<reference evidence="6" key="1">
    <citation type="journal article" date="2021" name="PeerJ">
        <title>Extensive microbial diversity within the chicken gut microbiome revealed by metagenomics and culture.</title>
        <authorList>
            <person name="Gilroy R."/>
            <person name="Ravi A."/>
            <person name="Getino M."/>
            <person name="Pursley I."/>
            <person name="Horton D.L."/>
            <person name="Alikhan N.F."/>
            <person name="Baker D."/>
            <person name="Gharbi K."/>
            <person name="Hall N."/>
            <person name="Watson M."/>
            <person name="Adriaenssens E.M."/>
            <person name="Foster-Nyarko E."/>
            <person name="Jarju S."/>
            <person name="Secka A."/>
            <person name="Antonio M."/>
            <person name="Oren A."/>
            <person name="Chaudhuri R.R."/>
            <person name="La Ragione R."/>
            <person name="Hildebrand F."/>
            <person name="Pallen M.J."/>
        </authorList>
    </citation>
    <scope>NUCLEOTIDE SEQUENCE</scope>
    <source>
        <strain evidence="6">CHK188-4685</strain>
    </source>
</reference>
<comment type="caution">
    <text evidence="6">The sequence shown here is derived from an EMBL/GenBank/DDBJ whole genome shotgun (WGS) entry which is preliminary data.</text>
</comment>
<evidence type="ECO:0000256" key="2">
    <source>
        <dbReference type="ARBA" id="ARBA00023015"/>
    </source>
</evidence>
<dbReference type="PANTHER" id="PTHR30126">
    <property type="entry name" value="HTH-TYPE TRANSCRIPTIONAL REGULATOR"/>
    <property type="match status" value="1"/>
</dbReference>
<accession>A0A9D2LA75</accession>
<comment type="similarity">
    <text evidence="1">Belongs to the LysR transcriptional regulatory family.</text>
</comment>
<dbReference type="SUPFAM" id="SSF46785">
    <property type="entry name" value="Winged helix' DNA-binding domain"/>
    <property type="match status" value="1"/>
</dbReference>
<evidence type="ECO:0000256" key="3">
    <source>
        <dbReference type="ARBA" id="ARBA00023125"/>
    </source>
</evidence>
<proteinExistence type="inferred from homology"/>
<evidence type="ECO:0000256" key="1">
    <source>
        <dbReference type="ARBA" id="ARBA00009437"/>
    </source>
</evidence>
<evidence type="ECO:0000259" key="5">
    <source>
        <dbReference type="PROSITE" id="PS50931"/>
    </source>
</evidence>
<dbReference type="InterPro" id="IPR000847">
    <property type="entry name" value="LysR_HTH_N"/>
</dbReference>
<gene>
    <name evidence="6" type="ORF">H9716_13555</name>
</gene>
<evidence type="ECO:0000313" key="6">
    <source>
        <dbReference type="EMBL" id="HJB08863.1"/>
    </source>
</evidence>
<dbReference type="InterPro" id="IPR036388">
    <property type="entry name" value="WH-like_DNA-bd_sf"/>
</dbReference>
<sequence>MELYQLEQFKAAAELSHITKAAELLSISQPALSKNIRILEHELGYPLFDHVGKHVQLNENGRVLLKYVNEIFCSLENAKRELKEL</sequence>
<keyword evidence="4" id="KW-0804">Transcription</keyword>
<dbReference type="FunFam" id="1.10.10.10:FF:000001">
    <property type="entry name" value="LysR family transcriptional regulator"/>
    <property type="match status" value="1"/>
</dbReference>
<protein>
    <submittedName>
        <fullName evidence="6">LysR family transcriptional regulator</fullName>
    </submittedName>
</protein>
<dbReference type="EMBL" id="DWYS01000165">
    <property type="protein sequence ID" value="HJB08863.1"/>
    <property type="molecule type" value="Genomic_DNA"/>
</dbReference>
<name>A0A9D2LA75_9FIRM</name>
<dbReference type="GO" id="GO:0000976">
    <property type="term" value="F:transcription cis-regulatory region binding"/>
    <property type="evidence" value="ECO:0007669"/>
    <property type="project" value="TreeGrafter"/>
</dbReference>
<reference evidence="6" key="2">
    <citation type="submission" date="2021-04" db="EMBL/GenBank/DDBJ databases">
        <authorList>
            <person name="Gilroy R."/>
        </authorList>
    </citation>
    <scope>NUCLEOTIDE SEQUENCE</scope>
    <source>
        <strain evidence="6">CHK188-4685</strain>
    </source>
</reference>
<evidence type="ECO:0000313" key="7">
    <source>
        <dbReference type="Proteomes" id="UP000886804"/>
    </source>
</evidence>
<dbReference type="AlphaFoldDB" id="A0A9D2LA75"/>
<dbReference type="PRINTS" id="PR00039">
    <property type="entry name" value="HTHLYSR"/>
</dbReference>
<dbReference type="PANTHER" id="PTHR30126:SF39">
    <property type="entry name" value="HTH-TYPE TRANSCRIPTIONAL REGULATOR CYSL"/>
    <property type="match status" value="1"/>
</dbReference>